<evidence type="ECO:0000313" key="2">
    <source>
        <dbReference type="EMBL" id="MCG6657160.1"/>
    </source>
</evidence>
<proteinExistence type="predicted"/>
<organism evidence="2 3">
    <name type="scientific">Billgrantia campisalis</name>
    <dbReference type="NCBI Taxonomy" id="74661"/>
    <lineage>
        <taxon>Bacteria</taxon>
        <taxon>Pseudomonadati</taxon>
        <taxon>Pseudomonadota</taxon>
        <taxon>Gammaproteobacteria</taxon>
        <taxon>Oceanospirillales</taxon>
        <taxon>Halomonadaceae</taxon>
        <taxon>Billgrantia</taxon>
    </lineage>
</organism>
<evidence type="ECO:0000313" key="3">
    <source>
        <dbReference type="Proteomes" id="UP000814385"/>
    </source>
</evidence>
<dbReference type="EMBL" id="JABFUC010000003">
    <property type="protein sequence ID" value="MCG6657160.1"/>
    <property type="molecule type" value="Genomic_DNA"/>
</dbReference>
<dbReference type="InterPro" id="IPR004843">
    <property type="entry name" value="Calcineurin-like_PHP"/>
</dbReference>
<dbReference type="InterPro" id="IPR050126">
    <property type="entry name" value="Ap4A_hydrolase"/>
</dbReference>
<evidence type="ECO:0000259" key="1">
    <source>
        <dbReference type="Pfam" id="PF00149"/>
    </source>
</evidence>
<dbReference type="InterPro" id="IPR029052">
    <property type="entry name" value="Metallo-depent_PP-like"/>
</dbReference>
<keyword evidence="3" id="KW-1185">Reference proteome</keyword>
<reference evidence="2 3" key="1">
    <citation type="submission" date="2020-05" db="EMBL/GenBank/DDBJ databases">
        <title>Comparative genomic analysis of denitrifying bacteria from Halomonas genus.</title>
        <authorList>
            <person name="Wang L."/>
            <person name="Shao Z."/>
        </authorList>
    </citation>
    <scope>NUCLEOTIDE SEQUENCE [LARGE SCALE GENOMIC DNA]</scope>
    <source>
        <strain evidence="2 3">A4</strain>
    </source>
</reference>
<accession>A0ABS9P5V7</accession>
<dbReference type="Proteomes" id="UP000814385">
    <property type="component" value="Unassembled WGS sequence"/>
</dbReference>
<feature type="domain" description="Calcineurin-like phosphoesterase" evidence="1">
    <location>
        <begin position="15"/>
        <end position="158"/>
    </location>
</feature>
<dbReference type="Gene3D" id="3.60.21.10">
    <property type="match status" value="1"/>
</dbReference>
<gene>
    <name evidence="2" type="ORF">HOP52_05125</name>
</gene>
<comment type="caution">
    <text evidence="2">The sequence shown here is derived from an EMBL/GenBank/DDBJ whole genome shotgun (WGS) entry which is preliminary data.</text>
</comment>
<dbReference type="PANTHER" id="PTHR42850:SF8">
    <property type="entry name" value="SERINE_THREONINE-PROTEIN PHOSPHATASE 2"/>
    <property type="match status" value="1"/>
</dbReference>
<sequence length="219" mass="24425">MLIRHRANTRGRDFFVGDLHGQYRLLEQALADVQFNGDADRLFAVGDLIDRGVSSLECLALVDEPWFFSVMGNHEQLAKAALCDGSSRAWGLWLLNGGSWALRRGLGEARRRLEIALQHLPYAREVEVQGKRIGIVHADPPDDWGQIEQADTERLLWGRERIARGDQTPVAGIDMVVVGHSIIDAPQTLGNVYYIDTGAFHTGRLTLVEAGELVTRCRQ</sequence>
<protein>
    <submittedName>
        <fullName evidence="2">Metallophosphoesterase</fullName>
    </submittedName>
</protein>
<name>A0ABS9P5V7_9GAMM</name>
<dbReference type="SUPFAM" id="SSF56300">
    <property type="entry name" value="Metallo-dependent phosphatases"/>
    <property type="match status" value="1"/>
</dbReference>
<dbReference type="Pfam" id="PF00149">
    <property type="entry name" value="Metallophos"/>
    <property type="match status" value="1"/>
</dbReference>
<dbReference type="RefSeq" id="WP_238976217.1">
    <property type="nucleotide sequence ID" value="NZ_JABFUC010000003.1"/>
</dbReference>
<dbReference type="PANTHER" id="PTHR42850">
    <property type="entry name" value="METALLOPHOSPHOESTERASE"/>
    <property type="match status" value="1"/>
</dbReference>